<dbReference type="OrthoDB" id="9801186at2"/>
<evidence type="ECO:0000313" key="4">
    <source>
        <dbReference type="Proteomes" id="UP000291259"/>
    </source>
</evidence>
<keyword evidence="4" id="KW-1185">Reference proteome</keyword>
<dbReference type="EMBL" id="CP035491">
    <property type="protein sequence ID" value="QAY72963.1"/>
    <property type="molecule type" value="Genomic_DNA"/>
</dbReference>
<evidence type="ECO:0000256" key="1">
    <source>
        <dbReference type="ARBA" id="ARBA00022857"/>
    </source>
</evidence>
<proteinExistence type="predicted"/>
<dbReference type="InterPro" id="IPR051603">
    <property type="entry name" value="Zinc-ADH_QOR/CCCR"/>
</dbReference>
<sequence>MPHAIQYDRLGGPEVLELRETPYAVPAAGEVVVDVHAVGVNPIDWKLRSGKRSSPELDGYRGIGTDAAGVVSAVGDEARAHGWQVGDEVIVAGAKGAYATEIVAREASLTRKPAGLSWEQAAAIPVPVGTAYQVLRSLAVGEGDTLLWHGGSGAVGQAAIQLARRVGAQVVATASEHNHAHLRELGAIPVTYGPGLEERVREAAPGGITVAVDGVGTDEAIEVSKALVADHDRVATIVQGARAADFGIRAWGGGSPVPLTAEEQAWRHEAIGLVADLAARGEFVLEIAHRYPLADAAEAHRQSETGHVRGKIVLLP</sequence>
<name>A0A4P6FDA5_9MICO</name>
<dbReference type="InterPro" id="IPR036291">
    <property type="entry name" value="NAD(P)-bd_dom_sf"/>
</dbReference>
<dbReference type="Gene3D" id="3.90.180.10">
    <property type="entry name" value="Medium-chain alcohol dehydrogenases, catalytic domain"/>
    <property type="match status" value="1"/>
</dbReference>
<dbReference type="CDD" id="cd05289">
    <property type="entry name" value="MDR_like_2"/>
    <property type="match status" value="1"/>
</dbReference>
<evidence type="ECO:0000259" key="2">
    <source>
        <dbReference type="SMART" id="SM00829"/>
    </source>
</evidence>
<dbReference type="PANTHER" id="PTHR44154">
    <property type="entry name" value="QUINONE OXIDOREDUCTASE"/>
    <property type="match status" value="1"/>
</dbReference>
<dbReference type="KEGG" id="agf:ET445_06005"/>
<dbReference type="SUPFAM" id="SSF50129">
    <property type="entry name" value="GroES-like"/>
    <property type="match status" value="1"/>
</dbReference>
<dbReference type="RefSeq" id="WP_129189746.1">
    <property type="nucleotide sequence ID" value="NZ_CP035491.1"/>
</dbReference>
<reference evidence="3 4" key="1">
    <citation type="submission" date="2019-01" db="EMBL/GenBank/DDBJ databases">
        <title>Genome sequencing of strain FW100M-8.</title>
        <authorList>
            <person name="Heo J."/>
            <person name="Kim S.-J."/>
            <person name="Kim J.-S."/>
            <person name="Hong S.-B."/>
            <person name="Kwon S.-W."/>
        </authorList>
    </citation>
    <scope>NUCLEOTIDE SEQUENCE [LARGE SCALE GENOMIC DNA]</scope>
    <source>
        <strain evidence="3 4">FW100M-8</strain>
    </source>
</reference>
<keyword evidence="1" id="KW-0521">NADP</keyword>
<protein>
    <submittedName>
        <fullName evidence="3">NADP-dependent oxidoreductase</fullName>
    </submittedName>
</protein>
<dbReference type="Gene3D" id="3.40.50.720">
    <property type="entry name" value="NAD(P)-binding Rossmann-like Domain"/>
    <property type="match status" value="1"/>
</dbReference>
<dbReference type="PANTHER" id="PTHR44154:SF1">
    <property type="entry name" value="QUINONE OXIDOREDUCTASE"/>
    <property type="match status" value="1"/>
</dbReference>
<dbReference type="AlphaFoldDB" id="A0A4P6FDA5"/>
<dbReference type="InterPro" id="IPR020843">
    <property type="entry name" value="ER"/>
</dbReference>
<dbReference type="InterPro" id="IPR013154">
    <property type="entry name" value="ADH-like_N"/>
</dbReference>
<gene>
    <name evidence="3" type="ORF">ET445_06005</name>
</gene>
<dbReference type="Proteomes" id="UP000291259">
    <property type="component" value="Chromosome"/>
</dbReference>
<accession>A0A4P6FDA5</accession>
<dbReference type="GO" id="GO:0016491">
    <property type="term" value="F:oxidoreductase activity"/>
    <property type="evidence" value="ECO:0007669"/>
    <property type="project" value="InterPro"/>
</dbReference>
<organism evidence="3 4">
    <name type="scientific">Agromyces protaetiae</name>
    <dbReference type="NCBI Taxonomy" id="2509455"/>
    <lineage>
        <taxon>Bacteria</taxon>
        <taxon>Bacillati</taxon>
        <taxon>Actinomycetota</taxon>
        <taxon>Actinomycetes</taxon>
        <taxon>Micrococcales</taxon>
        <taxon>Microbacteriaceae</taxon>
        <taxon>Agromyces</taxon>
    </lineage>
</organism>
<dbReference type="Pfam" id="PF08240">
    <property type="entry name" value="ADH_N"/>
    <property type="match status" value="1"/>
</dbReference>
<dbReference type="InterPro" id="IPR011032">
    <property type="entry name" value="GroES-like_sf"/>
</dbReference>
<feature type="domain" description="Enoyl reductase (ER)" evidence="2">
    <location>
        <begin position="11"/>
        <end position="314"/>
    </location>
</feature>
<evidence type="ECO:0000313" key="3">
    <source>
        <dbReference type="EMBL" id="QAY72963.1"/>
    </source>
</evidence>
<dbReference type="SMART" id="SM00829">
    <property type="entry name" value="PKS_ER"/>
    <property type="match status" value="1"/>
</dbReference>
<dbReference type="SUPFAM" id="SSF51735">
    <property type="entry name" value="NAD(P)-binding Rossmann-fold domains"/>
    <property type="match status" value="1"/>
</dbReference>
<dbReference type="Pfam" id="PF13602">
    <property type="entry name" value="ADH_zinc_N_2"/>
    <property type="match status" value="1"/>
</dbReference>